<accession>A0A6C0LGU5</accession>
<name>A0A6C0LGU5_9ZZZZ</name>
<sequence length="102" mass="12264">MSLDSIINFISKTEYTTAELSVCNYFRGDIYEYYRFGSEYMNILKNTFNNYTTVTDDSIIFINNNLWFYIKFSIDNNEIYWTVNIAETLNKLNDRTNKINHF</sequence>
<proteinExistence type="predicted"/>
<reference evidence="1" key="1">
    <citation type="journal article" date="2020" name="Nature">
        <title>Giant virus diversity and host interactions through global metagenomics.</title>
        <authorList>
            <person name="Schulz F."/>
            <person name="Roux S."/>
            <person name="Paez-Espino D."/>
            <person name="Jungbluth S."/>
            <person name="Walsh D.A."/>
            <person name="Denef V.J."/>
            <person name="McMahon K.D."/>
            <person name="Konstantinidis K.T."/>
            <person name="Eloe-Fadrosh E.A."/>
            <person name="Kyrpides N.C."/>
            <person name="Woyke T."/>
        </authorList>
    </citation>
    <scope>NUCLEOTIDE SEQUENCE</scope>
    <source>
        <strain evidence="1">GVMAG-M-3300027804-48</strain>
    </source>
</reference>
<dbReference type="EMBL" id="MN740491">
    <property type="protein sequence ID" value="QHU29640.1"/>
    <property type="molecule type" value="Genomic_DNA"/>
</dbReference>
<dbReference type="AlphaFoldDB" id="A0A6C0LGU5"/>
<evidence type="ECO:0000313" key="1">
    <source>
        <dbReference type="EMBL" id="QHU29640.1"/>
    </source>
</evidence>
<organism evidence="1">
    <name type="scientific">viral metagenome</name>
    <dbReference type="NCBI Taxonomy" id="1070528"/>
    <lineage>
        <taxon>unclassified sequences</taxon>
        <taxon>metagenomes</taxon>
        <taxon>organismal metagenomes</taxon>
    </lineage>
</organism>
<protein>
    <submittedName>
        <fullName evidence="1">Uncharacterized protein</fullName>
    </submittedName>
</protein>